<protein>
    <submittedName>
        <fullName evidence="1">Uncharacterized protein</fullName>
    </submittedName>
</protein>
<keyword evidence="2" id="KW-1185">Reference proteome</keyword>
<sequence>MNLIHIVSTTTQSSSNAKTVSSTTNINITTGKSIPIISTKTLSSTVECSTETGSTMVTSSLKVKPSKSTILSEAEETTIPILSVVPETYEVCTKSYEKCEPRIITGNYAYPLLTYTRITCPNVNFEDTDIVVVGYDDLYTPLSTFVMGNVNLNEKTTEYHQG</sequence>
<organism evidence="1 2">
    <name type="scientific">Piromyces finnis</name>
    <dbReference type="NCBI Taxonomy" id="1754191"/>
    <lineage>
        <taxon>Eukaryota</taxon>
        <taxon>Fungi</taxon>
        <taxon>Fungi incertae sedis</taxon>
        <taxon>Chytridiomycota</taxon>
        <taxon>Chytridiomycota incertae sedis</taxon>
        <taxon>Neocallimastigomycetes</taxon>
        <taxon>Neocallimastigales</taxon>
        <taxon>Neocallimastigaceae</taxon>
        <taxon>Piromyces</taxon>
    </lineage>
</organism>
<evidence type="ECO:0000313" key="2">
    <source>
        <dbReference type="Proteomes" id="UP000193719"/>
    </source>
</evidence>
<accession>A0A1Y1VJM2</accession>
<reference evidence="1 2" key="2">
    <citation type="submission" date="2016-08" db="EMBL/GenBank/DDBJ databases">
        <title>Pervasive Adenine N6-methylation of Active Genes in Fungi.</title>
        <authorList>
            <consortium name="DOE Joint Genome Institute"/>
            <person name="Mondo S.J."/>
            <person name="Dannebaum R.O."/>
            <person name="Kuo R.C."/>
            <person name="Labutti K."/>
            <person name="Haridas S."/>
            <person name="Kuo A."/>
            <person name="Salamov A."/>
            <person name="Ahrendt S.R."/>
            <person name="Lipzen A."/>
            <person name="Sullivan W."/>
            <person name="Andreopoulos W.B."/>
            <person name="Clum A."/>
            <person name="Lindquist E."/>
            <person name="Daum C."/>
            <person name="Ramamoorthy G.K."/>
            <person name="Gryganskyi A."/>
            <person name="Culley D."/>
            <person name="Magnuson J.K."/>
            <person name="James T.Y."/>
            <person name="O'Malley M.A."/>
            <person name="Stajich J.E."/>
            <person name="Spatafora J.W."/>
            <person name="Visel A."/>
            <person name="Grigoriev I.V."/>
        </authorList>
    </citation>
    <scope>NUCLEOTIDE SEQUENCE [LARGE SCALE GENOMIC DNA]</scope>
    <source>
        <strain evidence="2">finn</strain>
    </source>
</reference>
<name>A0A1Y1VJM2_9FUNG</name>
<comment type="caution">
    <text evidence="1">The sequence shown here is derived from an EMBL/GenBank/DDBJ whole genome shotgun (WGS) entry which is preliminary data.</text>
</comment>
<proteinExistence type="predicted"/>
<dbReference type="Proteomes" id="UP000193719">
    <property type="component" value="Unassembled WGS sequence"/>
</dbReference>
<dbReference type="AlphaFoldDB" id="A0A1Y1VJM2"/>
<dbReference type="EMBL" id="MCFH01000005">
    <property type="protein sequence ID" value="ORX57874.1"/>
    <property type="molecule type" value="Genomic_DNA"/>
</dbReference>
<gene>
    <name evidence="1" type="ORF">BCR36DRAFT_367070</name>
</gene>
<reference evidence="1 2" key="1">
    <citation type="submission" date="2016-08" db="EMBL/GenBank/DDBJ databases">
        <title>Genomes of anaerobic fungi encode conserved fungal cellulosomes for biomass hydrolysis.</title>
        <authorList>
            <consortium name="DOE Joint Genome Institute"/>
            <person name="Haitjema C.H."/>
            <person name="Gilmore S.P."/>
            <person name="Henske J.K."/>
            <person name="Solomon K.V."/>
            <person name="De Groot R."/>
            <person name="Kuo A."/>
            <person name="Mondo S.J."/>
            <person name="Salamov A.A."/>
            <person name="Labutti K."/>
            <person name="Zhao Z."/>
            <person name="Chiniquy J."/>
            <person name="Barry K."/>
            <person name="Brewer H.M."/>
            <person name="Purvine S.O."/>
            <person name="Wright A.T."/>
            <person name="Boxma B."/>
            <person name="Van Alen T."/>
            <person name="Hackstein J.H."/>
            <person name="Baker S.E."/>
            <person name="Grigoriev I.V."/>
            <person name="O'Malley M.A."/>
        </authorList>
    </citation>
    <scope>NUCLEOTIDE SEQUENCE [LARGE SCALE GENOMIC DNA]</scope>
    <source>
        <strain evidence="2">finn</strain>
    </source>
</reference>
<evidence type="ECO:0000313" key="1">
    <source>
        <dbReference type="EMBL" id="ORX57874.1"/>
    </source>
</evidence>